<keyword evidence="2" id="KW-1185">Reference proteome</keyword>
<dbReference type="eggNOG" id="KOG4784">
    <property type="taxonomic scope" value="Eukaryota"/>
</dbReference>
<dbReference type="OrthoDB" id="386949at2759"/>
<accession>S9RJY0</accession>
<name>S9RJY0_SCHOY</name>
<organism evidence="1 2">
    <name type="scientific">Schizosaccharomyces octosporus (strain yFS286)</name>
    <name type="common">Fission yeast</name>
    <name type="synonym">Octosporomyces octosporus</name>
    <dbReference type="NCBI Taxonomy" id="483514"/>
    <lineage>
        <taxon>Eukaryota</taxon>
        <taxon>Fungi</taxon>
        <taxon>Dikarya</taxon>
        <taxon>Ascomycota</taxon>
        <taxon>Taphrinomycotina</taxon>
        <taxon>Schizosaccharomycetes</taxon>
        <taxon>Schizosaccharomycetales</taxon>
        <taxon>Schizosaccharomycetaceae</taxon>
        <taxon>Schizosaccharomyces</taxon>
    </lineage>
</organism>
<protein>
    <submittedName>
        <fullName evidence="1">mRNA processing protein</fullName>
    </submittedName>
</protein>
<dbReference type="InterPro" id="IPR019193">
    <property type="entry name" value="UBQ-conj_enz_E2-bd_prot"/>
</dbReference>
<dbReference type="Pfam" id="PF09814">
    <property type="entry name" value="HECT_2"/>
    <property type="match status" value="1"/>
</dbReference>
<dbReference type="OMA" id="QAMKVFY"/>
<dbReference type="GO" id="GO:0043161">
    <property type="term" value="P:proteasome-mediated ubiquitin-dependent protein catabolic process"/>
    <property type="evidence" value="ECO:0007669"/>
    <property type="project" value="TreeGrafter"/>
</dbReference>
<dbReference type="EMBL" id="KE503206">
    <property type="protein sequence ID" value="EPX74279.1"/>
    <property type="molecule type" value="Genomic_DNA"/>
</dbReference>
<dbReference type="RefSeq" id="XP_013017432.1">
    <property type="nucleotide sequence ID" value="XM_013161978.1"/>
</dbReference>
<evidence type="ECO:0000313" key="1">
    <source>
        <dbReference type="EMBL" id="EPX74279.1"/>
    </source>
</evidence>
<dbReference type="GO" id="GO:0030332">
    <property type="term" value="F:cyclin binding"/>
    <property type="evidence" value="ECO:0007669"/>
    <property type="project" value="TreeGrafter"/>
</dbReference>
<dbReference type="GO" id="GO:0005829">
    <property type="term" value="C:cytosol"/>
    <property type="evidence" value="ECO:0007669"/>
    <property type="project" value="TreeGrafter"/>
</dbReference>
<dbReference type="GeneID" id="25032462"/>
<proteinExistence type="predicted"/>
<reference evidence="1 2" key="1">
    <citation type="journal article" date="2011" name="Science">
        <title>Comparative functional genomics of the fission yeasts.</title>
        <authorList>
            <person name="Rhind N."/>
            <person name="Chen Z."/>
            <person name="Yassour M."/>
            <person name="Thompson D.A."/>
            <person name="Haas B.J."/>
            <person name="Habib N."/>
            <person name="Wapinski I."/>
            <person name="Roy S."/>
            <person name="Lin M.F."/>
            <person name="Heiman D.I."/>
            <person name="Young S.K."/>
            <person name="Furuya K."/>
            <person name="Guo Y."/>
            <person name="Pidoux A."/>
            <person name="Chen H.M."/>
            <person name="Robbertse B."/>
            <person name="Goldberg J.M."/>
            <person name="Aoki K."/>
            <person name="Bayne E.H."/>
            <person name="Berlin A.M."/>
            <person name="Desjardins C.A."/>
            <person name="Dobbs E."/>
            <person name="Dukaj L."/>
            <person name="Fan L."/>
            <person name="FitzGerald M.G."/>
            <person name="French C."/>
            <person name="Gujja S."/>
            <person name="Hansen K."/>
            <person name="Keifenheim D."/>
            <person name="Levin J.Z."/>
            <person name="Mosher R.A."/>
            <person name="Mueller C.A."/>
            <person name="Pfiffner J."/>
            <person name="Priest M."/>
            <person name="Russ C."/>
            <person name="Smialowska A."/>
            <person name="Swoboda P."/>
            <person name="Sykes S.M."/>
            <person name="Vaughn M."/>
            <person name="Vengrova S."/>
            <person name="Yoder R."/>
            <person name="Zeng Q."/>
            <person name="Allshire R."/>
            <person name="Baulcombe D."/>
            <person name="Birren B.W."/>
            <person name="Brown W."/>
            <person name="Ekwall K."/>
            <person name="Kellis M."/>
            <person name="Leatherwood J."/>
            <person name="Levin H."/>
            <person name="Margalit H."/>
            <person name="Martienssen R."/>
            <person name="Nieduszynski C.A."/>
            <person name="Spatafora J.W."/>
            <person name="Friedman N."/>
            <person name="Dalgaard J.Z."/>
            <person name="Baumann P."/>
            <person name="Niki H."/>
            <person name="Regev A."/>
            <person name="Nusbaum C."/>
        </authorList>
    </citation>
    <scope>NUCLEOTIDE SEQUENCE [LARGE SCALE GENOMIC DNA]</scope>
    <source>
        <strain evidence="2">yFS286</strain>
    </source>
</reference>
<dbReference type="AlphaFoldDB" id="S9RJY0"/>
<dbReference type="GO" id="GO:0031624">
    <property type="term" value="F:ubiquitin conjugating enzyme binding"/>
    <property type="evidence" value="ECO:0007669"/>
    <property type="project" value="TreeGrafter"/>
</dbReference>
<dbReference type="PANTHER" id="PTHR31531">
    <property type="entry name" value="E3 UBIQUITIN-PROTEIN LIGASE E3D FAMILY MEMBER"/>
    <property type="match status" value="1"/>
</dbReference>
<evidence type="ECO:0000313" key="2">
    <source>
        <dbReference type="Proteomes" id="UP000016088"/>
    </source>
</evidence>
<dbReference type="GO" id="GO:0000209">
    <property type="term" value="P:protein polyubiquitination"/>
    <property type="evidence" value="ECO:0007669"/>
    <property type="project" value="TreeGrafter"/>
</dbReference>
<dbReference type="HOGENOM" id="CLU_858314_0_0_1"/>
<dbReference type="PANTHER" id="PTHR31531:SF2">
    <property type="entry name" value="E3 UBIQUITIN-PROTEIN LIGASE E3D"/>
    <property type="match status" value="1"/>
</dbReference>
<dbReference type="GO" id="GO:0005634">
    <property type="term" value="C:nucleus"/>
    <property type="evidence" value="ECO:0007669"/>
    <property type="project" value="TreeGrafter"/>
</dbReference>
<gene>
    <name evidence="1" type="ORF">SOCG_03490</name>
</gene>
<dbReference type="GO" id="GO:0006513">
    <property type="term" value="P:protein monoubiquitination"/>
    <property type="evidence" value="ECO:0007669"/>
    <property type="project" value="TreeGrafter"/>
</dbReference>
<dbReference type="Proteomes" id="UP000016088">
    <property type="component" value="Unassembled WGS sequence"/>
</dbReference>
<dbReference type="VEuPathDB" id="FungiDB:SOCG_03490"/>
<dbReference type="GO" id="GO:0051865">
    <property type="term" value="P:protein autoubiquitination"/>
    <property type="evidence" value="ECO:0007669"/>
    <property type="project" value="TreeGrafter"/>
</dbReference>
<dbReference type="GO" id="GO:0000151">
    <property type="term" value="C:ubiquitin ligase complex"/>
    <property type="evidence" value="ECO:0007669"/>
    <property type="project" value="TreeGrafter"/>
</dbReference>
<sequence length="324" mass="36823">MLSEYLTHVGRINVYLDPNTTPHPKQVGDIPYSLPLVLDKNDPIVAVQRDDTLQVVIRCPPRIQNFDIKVPWKGLDFDSNLEQVVQCRYCSGKLASFFSCRDLPSANWQELMDCWACHVDFPAALAKNGGMPSFAPTKDMSYSGISFLLLHPNSLENSQSYEKDSSMYHCPSCQEQLGIQDKQDVPESVRLDKSCIMINGNRVHPSYVVTSELLTLRELNAVHKFCLTDQCNTLYIWCFTPYLPVTFFNSPNITASFPQSPVATIKTLYCYDPPDNLQGDDWQDITLTPSVFLEIKHLLELTTQSFPSSAQKFQHWYVGLLPRL</sequence>
<dbReference type="GO" id="GO:0061630">
    <property type="term" value="F:ubiquitin protein ligase activity"/>
    <property type="evidence" value="ECO:0007669"/>
    <property type="project" value="TreeGrafter"/>
</dbReference>